<proteinExistence type="predicted"/>
<dbReference type="Gene3D" id="3.40.50.150">
    <property type="entry name" value="Vaccinia Virus protein VP39"/>
    <property type="match status" value="1"/>
</dbReference>
<keyword evidence="6" id="KW-0479">Metal-binding</keyword>
<dbReference type="GO" id="GO:0008270">
    <property type="term" value="F:zinc ion binding"/>
    <property type="evidence" value="ECO:0007669"/>
    <property type="project" value="UniProtKB-KW"/>
</dbReference>
<accession>A0AAJ0B336</accession>
<protein>
    <recommendedName>
        <fullName evidence="8">RING-type domain-containing protein</fullName>
    </recommendedName>
</protein>
<dbReference type="GO" id="GO:0008094">
    <property type="term" value="F:ATP-dependent activity, acting on DNA"/>
    <property type="evidence" value="ECO:0007669"/>
    <property type="project" value="TreeGrafter"/>
</dbReference>
<dbReference type="InterPro" id="IPR014001">
    <property type="entry name" value="Helicase_ATP-bd"/>
</dbReference>
<name>A0AAJ0B336_9PEZI</name>
<sequence length="2562" mass="285017">MAAPAPAMPVPAPAIPAPAHAMPSYNTGTSQPANFIEPAIGTYQGGAYNHGYAAPGPFVDPPAATRPTHSYDAGSNYPDIWTPQTEVSPQTGGPEVQNEWPGYQHEEQPGREHLVQQQRYQQQQRLQQQQLFEQLFQAPPVENQYVQNPVPQQAPGQQIFPQQPHQAQRVQNHPAQQYPAQQYPYPVPQQASQPQIPRQQPPQAERVQNPPAQQHPVPPQAFELAENQHREQEASGERPSTQHSDGQLPDGDQTSSQNQRLSMQNQRPDDEQPGIDRLSKPLVRPEDMAEDLILRHNPEIMGKLQKKPVKLHVATLCSGTDAPIIGLSLLKEGCMSVGKGAVIDFVHHFSCEIEPFKQAFIRRNLPPDTIIFRDVVELATSTDGTATAAGGHKVAIPTQELDILYSGTSCVDYSTLNNKRGELMAVERLLASYNKSAEPPMIMIDQSFVATIQQDVQLIRDQVGAAGESSRTFLSALKLIVDRRPKAIIMENVSGAPWSMYQDFIFPKIGYAAKFVTLDSKKYYVPQTRQRGYLVAVDSTRITSTMEGLPLDQPEDRAATAMKLVNLWAKLMEESARQASAPVTAFLKPDDDPSTIQSRAEMETKQASRSSSSWDSCSLRHSEIRARYGLEEGCNPFSKKVTRGGRAIFQQFPYDSWRGYWEIQPTRVNDLMDISVAWGLKQKADIRFKPMLLDVSQNVDRQTLMTSTNPFNRIGLIGCITPSGQPILSNRGRPLTGTEVMALQGMPVDRMTLSTETQAQLQDLAGNAMTVTVVSAATISLLLAAAAIQPDLFTALPPGDAIFPAAYMNQVDPGTLKDAEGPRKMIHLADSWEPILDVVRVSCRICFCQNTVIPRKHGHHWLSCQDCGATACSECHGNPEHNYVPDAELEIRHLGQGAKVELRKLLPDRLVLAPLPDVDQLLREVKEDAYREVVGQILGQEVVYYLDAIHITGVVTVSYKAKQSLVRVVMTGNAAAIYIMVCPSHDRRAELMKILDIDYQPIARVLLQGQWNRLPRWSVWVHQRQDFTVPVKVHDGGRLEVGHFQPKHNLQGVVASHMRHMDEVVCGSYSPRPNCGTPRDALMVKDNGGDGKNHGRVFLMLHPTPLGRPEHDSFVWTADARKHEVHEYREVFMHVKPGAFVADVDAAGSEPQTMDVFWPGYWRTSAGPDTLSDGSTWKRTKVAWGVAAGRISDGTAVVVLAKVTAGLRDFPELNASRMLRVDVGSFSGGHYVKLPATERDSFLQHAGFVAGEVQSANLPKRPVPKRAEEDEDDGLGHLRGKWLPVHTPGFWCLAAPEIRYHKGGVVVEDANLLGRYEDRLKSIQKAVTVGARREAGAGEGEGASLEVVVGLQPAVLTGKAVTHLLGAYPSSGELRRLLLKVKVRTYVTVQLDHCPPVDTEFADFSEKLRPCEPVTTTGVCSAATRAEIMALGDPPRFLRQGHKLRPGQLHAVRWMVMRERALHFFAEEEIEEEVVPSLHMRVVGRAVIDKAFPFCAKGGVVAHEVGYGKTVTMLAIIDHQHEKSTTSDPLSELLPEVFQHAGTRQRSAFTTLRATLIIVPAHITKQWQSEALKFLGPNYKVLIFDSFADVSKATLQRVTEADIIIISSAAFSDASYRKQLCTLSDQVDITEVGHASLTGRQLEYHYQSVVSNSRAISEYYWSLGINTPIPDGEKQVNEILIPAIRRRAQERFQDEEARIVQPSSRKGKRKQPHDGEIDDEMEAASQKKPTMKETQPSRWTTTWIHNFSFARIIWDEFSYENELVELFVKHAIAPCKWLLSGTPKMDNLQDICRTARIFGVHVARPEPQMPPGLPAVCVGPPTNEFTKSEQFRALLSPVKTVDLAVHRHHQAERFVAQFYRANNLEDDCRTRTEEIVTPAAMTRGIAATYFVATRELQEANHDYSLLPSDIRTMIDMEGHVKASSKGDERLARIFLLLSACGVGRSKSPAELHQALVAREAALEQRLRLLFDKAMFMREWLQHFVRGVGVADSPQVSSIRNHLSRLQSDFAGVDELVFSWPDFFQLTEEELTTLDNSDIQFLLRAASRLWKKSNPNQEIPMDAFFSEDSRAARSHGPLGRLPGAGRPGDNNDNLALQYGQAPLGFAPSSNIGSGLLLALIRAKRKLPDSGVGDEYSGWTKAKLVEELRSANVEVAETAKVSALKRLLWMHTNGWQAMINYRDGRGHVPTHDQFPLASDESSFADTIDVIKDTLERVNATREDLKAVGREIRFASRFAQLMEGYNCHDACEHCGQQLESNENSFLIVSCGHLICLECRQKVDVKCIADNCGALTFESPILRCSSIYAYSNAQKDRVGQIVDFINGISSEEYIVVFAQFKPMLRALERGFTAANISFTHISELTVSTSGRAQNIRRAAELLEKFKQRAGGRVCLLDIDSELSAGSNLVVANHIIFATPYMHENPATRARVIRQAKARCVRTGQQNLVKIYHFMGMNTIEERVLRQQAETDPAFAQVFHGCHREVPWWLDGIPEVEHRVVQDVPAQGDVMDADAAVENQGNQTVPVGDTMDVDALGPNPWEEIGITREAYDEGVAAEMSRDEGHDY</sequence>
<dbReference type="InterPro" id="IPR049730">
    <property type="entry name" value="SNF2/RAD54-like_C"/>
</dbReference>
<dbReference type="InterPro" id="IPR001525">
    <property type="entry name" value="C5_MeTfrase"/>
</dbReference>
<dbReference type="InterPro" id="IPR050628">
    <property type="entry name" value="SNF2_RAD54_helicase_TF"/>
</dbReference>
<dbReference type="SUPFAM" id="SSF52540">
    <property type="entry name" value="P-loop containing nucleoside triphosphate hydrolases"/>
    <property type="match status" value="2"/>
</dbReference>
<evidence type="ECO:0000256" key="2">
    <source>
        <dbReference type="ARBA" id="ARBA00022679"/>
    </source>
</evidence>
<dbReference type="PROSITE" id="PS50089">
    <property type="entry name" value="ZF_RING_2"/>
    <property type="match status" value="1"/>
</dbReference>
<feature type="compositionally biased region" description="Basic and acidic residues" evidence="7">
    <location>
        <begin position="226"/>
        <end position="236"/>
    </location>
</feature>
<gene>
    <name evidence="9" type="ORF">QBC47DRAFT_406500</name>
</gene>
<evidence type="ECO:0000256" key="5">
    <source>
        <dbReference type="ARBA" id="ARBA00022840"/>
    </source>
</evidence>
<feature type="region of interest" description="Disordered" evidence="7">
    <location>
        <begin position="142"/>
        <end position="284"/>
    </location>
</feature>
<evidence type="ECO:0000256" key="4">
    <source>
        <dbReference type="ARBA" id="ARBA00022801"/>
    </source>
</evidence>
<dbReference type="InterPro" id="IPR000330">
    <property type="entry name" value="SNF2_N"/>
</dbReference>
<evidence type="ECO:0000256" key="3">
    <source>
        <dbReference type="ARBA" id="ARBA00022741"/>
    </source>
</evidence>
<feature type="compositionally biased region" description="Low complexity" evidence="7">
    <location>
        <begin position="151"/>
        <end position="215"/>
    </location>
</feature>
<dbReference type="Pfam" id="PF00145">
    <property type="entry name" value="DNA_methylase"/>
    <property type="match status" value="1"/>
</dbReference>
<feature type="compositionally biased region" description="Basic and acidic residues" evidence="7">
    <location>
        <begin position="104"/>
        <end position="114"/>
    </location>
</feature>
<dbReference type="PANTHER" id="PTHR45626">
    <property type="entry name" value="TRANSCRIPTION TERMINATION FACTOR 2-RELATED"/>
    <property type="match status" value="1"/>
</dbReference>
<keyword evidence="1" id="KW-0489">Methyltransferase</keyword>
<evidence type="ECO:0000256" key="7">
    <source>
        <dbReference type="SAM" id="MobiDB-lite"/>
    </source>
</evidence>
<dbReference type="GO" id="GO:0008168">
    <property type="term" value="F:methyltransferase activity"/>
    <property type="evidence" value="ECO:0007669"/>
    <property type="project" value="UniProtKB-KW"/>
</dbReference>
<feature type="region of interest" description="Disordered" evidence="7">
    <location>
        <begin position="81"/>
        <end position="121"/>
    </location>
</feature>
<keyword evidence="3" id="KW-0547">Nucleotide-binding</keyword>
<dbReference type="InterPro" id="IPR001841">
    <property type="entry name" value="Znf_RING"/>
</dbReference>
<evidence type="ECO:0000259" key="8">
    <source>
        <dbReference type="PROSITE" id="PS50089"/>
    </source>
</evidence>
<evidence type="ECO:0000313" key="9">
    <source>
        <dbReference type="EMBL" id="KAK1750800.1"/>
    </source>
</evidence>
<dbReference type="GO" id="GO:0032259">
    <property type="term" value="P:methylation"/>
    <property type="evidence" value="ECO:0007669"/>
    <property type="project" value="UniProtKB-KW"/>
</dbReference>
<dbReference type="GO" id="GO:0005524">
    <property type="term" value="F:ATP binding"/>
    <property type="evidence" value="ECO:0007669"/>
    <property type="project" value="UniProtKB-KW"/>
</dbReference>
<feature type="compositionally biased region" description="Low complexity" evidence="7">
    <location>
        <begin position="2075"/>
        <end position="2087"/>
    </location>
</feature>
<dbReference type="InterPro" id="IPR038718">
    <property type="entry name" value="SNF2-like_sf"/>
</dbReference>
<dbReference type="EMBL" id="MU839844">
    <property type="protein sequence ID" value="KAK1750800.1"/>
    <property type="molecule type" value="Genomic_DNA"/>
</dbReference>
<feature type="domain" description="RING-type" evidence="8">
    <location>
        <begin position="2248"/>
        <end position="2287"/>
    </location>
</feature>
<dbReference type="SMART" id="SM00487">
    <property type="entry name" value="DEXDc"/>
    <property type="match status" value="1"/>
</dbReference>
<dbReference type="Proteomes" id="UP001239445">
    <property type="component" value="Unassembled WGS sequence"/>
</dbReference>
<evidence type="ECO:0000256" key="6">
    <source>
        <dbReference type="PROSITE-ProRule" id="PRU00175"/>
    </source>
</evidence>
<feature type="region of interest" description="Disordered" evidence="7">
    <location>
        <begin position="1694"/>
        <end position="1736"/>
    </location>
</feature>
<dbReference type="Gene3D" id="3.40.50.300">
    <property type="entry name" value="P-loop containing nucleotide triphosphate hydrolases"/>
    <property type="match status" value="1"/>
</dbReference>
<dbReference type="GO" id="GO:0016787">
    <property type="term" value="F:hydrolase activity"/>
    <property type="evidence" value="ECO:0007669"/>
    <property type="project" value="UniProtKB-KW"/>
</dbReference>
<evidence type="ECO:0000313" key="10">
    <source>
        <dbReference type="Proteomes" id="UP001239445"/>
    </source>
</evidence>
<feature type="region of interest" description="Disordered" evidence="7">
    <location>
        <begin position="2072"/>
        <end position="2092"/>
    </location>
</feature>
<reference evidence="9" key="1">
    <citation type="submission" date="2023-06" db="EMBL/GenBank/DDBJ databases">
        <title>Genome-scale phylogeny and comparative genomics of the fungal order Sordariales.</title>
        <authorList>
            <consortium name="Lawrence Berkeley National Laboratory"/>
            <person name="Hensen N."/>
            <person name="Bonometti L."/>
            <person name="Westerberg I."/>
            <person name="Brannstrom I.O."/>
            <person name="Guillou S."/>
            <person name="Cros-Aarteil S."/>
            <person name="Calhoun S."/>
            <person name="Haridas S."/>
            <person name="Kuo A."/>
            <person name="Mondo S."/>
            <person name="Pangilinan J."/>
            <person name="Riley R."/>
            <person name="Labutti K."/>
            <person name="Andreopoulos B."/>
            <person name="Lipzen A."/>
            <person name="Chen C."/>
            <person name="Yanf M."/>
            <person name="Daum C."/>
            <person name="Ng V."/>
            <person name="Clum A."/>
            <person name="Steindorff A."/>
            <person name="Ohm R."/>
            <person name="Martin F."/>
            <person name="Silar P."/>
            <person name="Natvig D."/>
            <person name="Lalanne C."/>
            <person name="Gautier V."/>
            <person name="Ament-Velasquez S.L."/>
            <person name="Kruys A."/>
            <person name="Hutchinson M.I."/>
            <person name="Powell A.J."/>
            <person name="Barry K."/>
            <person name="Miller A.N."/>
            <person name="Grigoriev I.V."/>
            <person name="Debuchy R."/>
            <person name="Gladieux P."/>
            <person name="Thoren M.H."/>
            <person name="Johannesson H."/>
        </authorList>
    </citation>
    <scope>NUCLEOTIDE SEQUENCE</scope>
    <source>
        <strain evidence="9">PSN4</strain>
    </source>
</reference>
<dbReference type="Gene3D" id="3.40.50.10810">
    <property type="entry name" value="Tandem AAA-ATPase domain"/>
    <property type="match status" value="1"/>
</dbReference>
<comment type="caution">
    <text evidence="9">The sequence shown here is derived from an EMBL/GenBank/DDBJ whole genome shotgun (WGS) entry which is preliminary data.</text>
</comment>
<dbReference type="PANTHER" id="PTHR45626:SF26">
    <property type="entry name" value="FAMILY HELICASE, PUTATIVE (AFU_ORTHOLOGUE AFUA_2G09120)-RELATED"/>
    <property type="match status" value="1"/>
</dbReference>
<keyword evidence="2" id="KW-0808">Transferase</keyword>
<keyword evidence="10" id="KW-1185">Reference proteome</keyword>
<keyword evidence="6" id="KW-0862">Zinc</keyword>
<dbReference type="GO" id="GO:0006281">
    <property type="term" value="P:DNA repair"/>
    <property type="evidence" value="ECO:0007669"/>
    <property type="project" value="TreeGrafter"/>
</dbReference>
<dbReference type="InterPro" id="IPR029063">
    <property type="entry name" value="SAM-dependent_MTases_sf"/>
</dbReference>
<feature type="compositionally biased region" description="Polar residues" evidence="7">
    <location>
        <begin position="82"/>
        <end position="91"/>
    </location>
</feature>
<dbReference type="CDD" id="cd18793">
    <property type="entry name" value="SF2_C_SNF"/>
    <property type="match status" value="1"/>
</dbReference>
<dbReference type="SUPFAM" id="SSF53335">
    <property type="entry name" value="S-adenosyl-L-methionine-dependent methyltransferases"/>
    <property type="match status" value="1"/>
</dbReference>
<evidence type="ECO:0000256" key="1">
    <source>
        <dbReference type="ARBA" id="ARBA00022603"/>
    </source>
</evidence>
<feature type="region of interest" description="Disordered" evidence="7">
    <location>
        <begin position="588"/>
        <end position="613"/>
    </location>
</feature>
<dbReference type="GO" id="GO:0005634">
    <property type="term" value="C:nucleus"/>
    <property type="evidence" value="ECO:0007669"/>
    <property type="project" value="TreeGrafter"/>
</dbReference>
<keyword evidence="6" id="KW-0863">Zinc-finger</keyword>
<organism evidence="9 10">
    <name type="scientific">Echria macrotheca</name>
    <dbReference type="NCBI Taxonomy" id="438768"/>
    <lineage>
        <taxon>Eukaryota</taxon>
        <taxon>Fungi</taxon>
        <taxon>Dikarya</taxon>
        <taxon>Ascomycota</taxon>
        <taxon>Pezizomycotina</taxon>
        <taxon>Sordariomycetes</taxon>
        <taxon>Sordariomycetidae</taxon>
        <taxon>Sordariales</taxon>
        <taxon>Schizotheciaceae</taxon>
        <taxon>Echria</taxon>
    </lineage>
</organism>
<keyword evidence="4" id="KW-0378">Hydrolase</keyword>
<dbReference type="InterPro" id="IPR027417">
    <property type="entry name" value="P-loop_NTPase"/>
</dbReference>
<keyword evidence="5" id="KW-0067">ATP-binding</keyword>
<feature type="compositionally biased region" description="Polar residues" evidence="7">
    <location>
        <begin position="252"/>
        <end position="266"/>
    </location>
</feature>
<dbReference type="Pfam" id="PF00176">
    <property type="entry name" value="SNF2-rel_dom"/>
    <property type="match status" value="1"/>
</dbReference>